<dbReference type="HOGENOM" id="CLU_1513342_0_0_1"/>
<name>L1K021_GUITC</name>
<dbReference type="EnsemblProtists" id="EKX54206">
    <property type="protein sequence ID" value="EKX54206"/>
    <property type="gene ID" value="GUITHDRAFT_150184"/>
</dbReference>
<proteinExistence type="predicted"/>
<reference evidence="3" key="3">
    <citation type="submission" date="2016-03" db="UniProtKB">
        <authorList>
            <consortium name="EnsemblProtists"/>
        </authorList>
    </citation>
    <scope>IDENTIFICATION</scope>
</reference>
<reference evidence="2 4" key="1">
    <citation type="journal article" date="2012" name="Nature">
        <title>Algal genomes reveal evolutionary mosaicism and the fate of nucleomorphs.</title>
        <authorList>
            <consortium name="DOE Joint Genome Institute"/>
            <person name="Curtis B.A."/>
            <person name="Tanifuji G."/>
            <person name="Burki F."/>
            <person name="Gruber A."/>
            <person name="Irimia M."/>
            <person name="Maruyama S."/>
            <person name="Arias M.C."/>
            <person name="Ball S.G."/>
            <person name="Gile G.H."/>
            <person name="Hirakawa Y."/>
            <person name="Hopkins J.F."/>
            <person name="Kuo A."/>
            <person name="Rensing S.A."/>
            <person name="Schmutz J."/>
            <person name="Symeonidi A."/>
            <person name="Elias M."/>
            <person name="Eveleigh R.J."/>
            <person name="Herman E.K."/>
            <person name="Klute M.J."/>
            <person name="Nakayama T."/>
            <person name="Obornik M."/>
            <person name="Reyes-Prieto A."/>
            <person name="Armbrust E.V."/>
            <person name="Aves S.J."/>
            <person name="Beiko R.G."/>
            <person name="Coutinho P."/>
            <person name="Dacks J.B."/>
            <person name="Durnford D.G."/>
            <person name="Fast N.M."/>
            <person name="Green B.R."/>
            <person name="Grisdale C.J."/>
            <person name="Hempel F."/>
            <person name="Henrissat B."/>
            <person name="Hoppner M.P."/>
            <person name="Ishida K."/>
            <person name="Kim E."/>
            <person name="Koreny L."/>
            <person name="Kroth P.G."/>
            <person name="Liu Y."/>
            <person name="Malik S.B."/>
            <person name="Maier U.G."/>
            <person name="McRose D."/>
            <person name="Mock T."/>
            <person name="Neilson J.A."/>
            <person name="Onodera N.T."/>
            <person name="Poole A.M."/>
            <person name="Pritham E.J."/>
            <person name="Richards T.A."/>
            <person name="Rocap G."/>
            <person name="Roy S.W."/>
            <person name="Sarai C."/>
            <person name="Schaack S."/>
            <person name="Shirato S."/>
            <person name="Slamovits C.H."/>
            <person name="Spencer D.F."/>
            <person name="Suzuki S."/>
            <person name="Worden A.Z."/>
            <person name="Zauner S."/>
            <person name="Barry K."/>
            <person name="Bell C."/>
            <person name="Bharti A.K."/>
            <person name="Crow J.A."/>
            <person name="Grimwood J."/>
            <person name="Kramer R."/>
            <person name="Lindquist E."/>
            <person name="Lucas S."/>
            <person name="Salamov A."/>
            <person name="McFadden G.I."/>
            <person name="Lane C.E."/>
            <person name="Keeling P.J."/>
            <person name="Gray M.W."/>
            <person name="Grigoriev I.V."/>
            <person name="Archibald J.M."/>
        </authorList>
    </citation>
    <scope>NUCLEOTIDE SEQUENCE</scope>
    <source>
        <strain evidence="2 4">CCMP2712</strain>
    </source>
</reference>
<sequence>MRVFDDNDARKQQGACHVAGNNEAHDEDLQRYGRVSGCEEQASSQQDESDHGKAMLESPAVNITPKGSWRRMEELRNRAGSMSESSDEDTCDEEYLRRHLPYERSEQHASVRVYADDSCTSCSFLAEAESILDSSCSFIQSSPAAKLEGSFNGADVLEDELRDSHRIRGANELLASSC</sequence>
<reference evidence="4" key="2">
    <citation type="submission" date="2012-11" db="EMBL/GenBank/DDBJ databases">
        <authorList>
            <person name="Kuo A."/>
            <person name="Curtis B.A."/>
            <person name="Tanifuji G."/>
            <person name="Burki F."/>
            <person name="Gruber A."/>
            <person name="Irimia M."/>
            <person name="Maruyama S."/>
            <person name="Arias M.C."/>
            <person name="Ball S.G."/>
            <person name="Gile G.H."/>
            <person name="Hirakawa Y."/>
            <person name="Hopkins J.F."/>
            <person name="Rensing S.A."/>
            <person name="Schmutz J."/>
            <person name="Symeonidi A."/>
            <person name="Elias M."/>
            <person name="Eveleigh R.J."/>
            <person name="Herman E.K."/>
            <person name="Klute M.J."/>
            <person name="Nakayama T."/>
            <person name="Obornik M."/>
            <person name="Reyes-Prieto A."/>
            <person name="Armbrust E.V."/>
            <person name="Aves S.J."/>
            <person name="Beiko R.G."/>
            <person name="Coutinho P."/>
            <person name="Dacks J.B."/>
            <person name="Durnford D.G."/>
            <person name="Fast N.M."/>
            <person name="Green B.R."/>
            <person name="Grisdale C."/>
            <person name="Hempe F."/>
            <person name="Henrissat B."/>
            <person name="Hoppner M.P."/>
            <person name="Ishida K.-I."/>
            <person name="Kim E."/>
            <person name="Koreny L."/>
            <person name="Kroth P.G."/>
            <person name="Liu Y."/>
            <person name="Malik S.-B."/>
            <person name="Maier U.G."/>
            <person name="McRose D."/>
            <person name="Mock T."/>
            <person name="Neilson J.A."/>
            <person name="Onodera N.T."/>
            <person name="Poole A.M."/>
            <person name="Pritham E.J."/>
            <person name="Richards T.A."/>
            <person name="Rocap G."/>
            <person name="Roy S.W."/>
            <person name="Sarai C."/>
            <person name="Schaack S."/>
            <person name="Shirato S."/>
            <person name="Slamovits C.H."/>
            <person name="Spencer D.F."/>
            <person name="Suzuki S."/>
            <person name="Worden A.Z."/>
            <person name="Zauner S."/>
            <person name="Barry K."/>
            <person name="Bell C."/>
            <person name="Bharti A.K."/>
            <person name="Crow J.A."/>
            <person name="Grimwood J."/>
            <person name="Kramer R."/>
            <person name="Lindquist E."/>
            <person name="Lucas S."/>
            <person name="Salamov A."/>
            <person name="McFadden G.I."/>
            <person name="Lane C.E."/>
            <person name="Keeling P.J."/>
            <person name="Gray M.W."/>
            <person name="Grigoriev I.V."/>
            <person name="Archibald J.M."/>
        </authorList>
    </citation>
    <scope>NUCLEOTIDE SEQUENCE</scope>
    <source>
        <strain evidence="4">CCMP2712</strain>
    </source>
</reference>
<feature type="compositionally biased region" description="Basic and acidic residues" evidence="1">
    <location>
        <begin position="1"/>
        <end position="11"/>
    </location>
</feature>
<dbReference type="KEGG" id="gtt:GUITHDRAFT_150184"/>
<evidence type="ECO:0000313" key="4">
    <source>
        <dbReference type="Proteomes" id="UP000011087"/>
    </source>
</evidence>
<organism evidence="2">
    <name type="scientific">Guillardia theta (strain CCMP2712)</name>
    <name type="common">Cryptophyte</name>
    <dbReference type="NCBI Taxonomy" id="905079"/>
    <lineage>
        <taxon>Eukaryota</taxon>
        <taxon>Cryptophyceae</taxon>
        <taxon>Pyrenomonadales</taxon>
        <taxon>Geminigeraceae</taxon>
        <taxon>Guillardia</taxon>
    </lineage>
</organism>
<evidence type="ECO:0000256" key="1">
    <source>
        <dbReference type="SAM" id="MobiDB-lite"/>
    </source>
</evidence>
<dbReference type="RefSeq" id="XP_005841186.1">
    <property type="nucleotide sequence ID" value="XM_005841129.1"/>
</dbReference>
<dbReference type="AlphaFoldDB" id="L1K021"/>
<dbReference type="Proteomes" id="UP000011087">
    <property type="component" value="Unassembled WGS sequence"/>
</dbReference>
<evidence type="ECO:0000313" key="2">
    <source>
        <dbReference type="EMBL" id="EKX54206.1"/>
    </source>
</evidence>
<dbReference type="EMBL" id="JH992968">
    <property type="protein sequence ID" value="EKX54206.1"/>
    <property type="molecule type" value="Genomic_DNA"/>
</dbReference>
<protein>
    <submittedName>
        <fullName evidence="2 3">Uncharacterized protein</fullName>
    </submittedName>
</protein>
<gene>
    <name evidence="2" type="ORF">GUITHDRAFT_150184</name>
</gene>
<evidence type="ECO:0000313" key="3">
    <source>
        <dbReference type="EnsemblProtists" id="EKX54206"/>
    </source>
</evidence>
<feature type="region of interest" description="Disordered" evidence="1">
    <location>
        <begin position="1"/>
        <end position="68"/>
    </location>
</feature>
<accession>L1K021</accession>
<keyword evidence="4" id="KW-1185">Reference proteome</keyword>
<dbReference type="PaxDb" id="55529-EKX54206"/>
<dbReference type="GeneID" id="17310729"/>